<keyword evidence="5 12" id="KW-0256">Endoplasmic reticulum</keyword>
<dbReference type="SUPFAM" id="SSF48208">
    <property type="entry name" value="Six-hairpin glycosidases"/>
    <property type="match status" value="1"/>
</dbReference>
<evidence type="ECO:0000256" key="10">
    <source>
        <dbReference type="ARBA" id="ARBA00023295"/>
    </source>
</evidence>
<dbReference type="PANTHER" id="PTHR10412:SF11">
    <property type="entry name" value="MANNOSYL-OLIGOSACCHARIDE GLUCOSIDASE"/>
    <property type="match status" value="1"/>
</dbReference>
<dbReference type="Gene3D" id="1.50.10.10">
    <property type="match status" value="1"/>
</dbReference>
<comment type="similarity">
    <text evidence="2 12">Belongs to the glycosyl hydrolase 63 family.</text>
</comment>
<comment type="catalytic activity">
    <reaction evidence="12">
        <text>N(4)-(alpha-D-Glc-(1-&gt;2)-alpha-D-Glc-(1-&gt;3)-alpha-D-Glc-(1-&gt;3)-alpha-D-Man-(1-&gt;2)-alpha-D-Man-(1-&gt;2)-alpha-D-Man-(1-&gt;3)-[alpha-D-Man-(1-&gt;2)-alpha-D-Man-(1-&gt;3)-[alpha-D-Man-(1-&gt;2)-alpha-D-Man-(1-&gt;6)]-alpha-D-Man-(1-&gt;6)]-beta-D-Man-(1-&gt;4)-beta-D-GlcNAc-(1-&gt;4)-beta-D-GlcNAc)-L-asparaginyl-[protein] + H2O = N(4)-(alpha-D-Glc-(1-&gt;3)-alpha-D-Glc-(1-&gt;3)-alpha-D-Man-(1-&gt;2)-alpha-D-Man-(1-&gt;2)-alpha-D-Man-(1-&gt;3)-[alpha-D-Man-(1-&gt;2)-alpha-D-Man-(1-&gt;3)-[alpha-D-Man-(1-&gt;2)-alpha-D-Man-(1-&gt;6)]-alpha-D-Man-(1-&gt;6)]-beta-D-Man-(1-&gt;4)-beta-D-GlcNAc-(1-&gt;4)-beta-D-GlcNAc)-L-asparaginyl-[protein] + beta-D-glucose</text>
        <dbReference type="Rhea" id="RHEA:55988"/>
        <dbReference type="Rhea" id="RHEA-COMP:12806"/>
        <dbReference type="Rhea" id="RHEA-COMP:14355"/>
        <dbReference type="ChEBI" id="CHEBI:15377"/>
        <dbReference type="ChEBI" id="CHEBI:15903"/>
        <dbReference type="ChEBI" id="CHEBI:59082"/>
        <dbReference type="ChEBI" id="CHEBI:132537"/>
        <dbReference type="EC" id="3.2.1.106"/>
    </reaction>
</comment>
<evidence type="ECO:0000256" key="12">
    <source>
        <dbReference type="RuleBase" id="RU368089"/>
    </source>
</evidence>
<comment type="subcellular location">
    <subcellularLocation>
        <location evidence="1 12">Endoplasmic reticulum membrane</location>
        <topology evidence="1 12">Single-pass type II membrane protein</topology>
    </subcellularLocation>
</comment>
<keyword evidence="7" id="KW-1133">Transmembrane helix</keyword>
<dbReference type="PANTHER" id="PTHR10412">
    <property type="entry name" value="MANNOSYL-OLIGOSACCHARIDE GLUCOSIDASE"/>
    <property type="match status" value="1"/>
</dbReference>
<proteinExistence type="inferred from homology"/>
<evidence type="ECO:0000256" key="9">
    <source>
        <dbReference type="ARBA" id="ARBA00023180"/>
    </source>
</evidence>
<dbReference type="STRING" id="984485.A0A1E4RK51"/>
<evidence type="ECO:0000259" key="15">
    <source>
        <dbReference type="Pfam" id="PF03200"/>
    </source>
</evidence>
<name>A0A1E4RK51_9ASCO</name>
<evidence type="ECO:0000256" key="6">
    <source>
        <dbReference type="ARBA" id="ARBA00022968"/>
    </source>
</evidence>
<dbReference type="Pfam" id="PF16923">
    <property type="entry name" value="Glyco_hydro_63N"/>
    <property type="match status" value="1"/>
</dbReference>
<evidence type="ECO:0000259" key="16">
    <source>
        <dbReference type="Pfam" id="PF16923"/>
    </source>
</evidence>
<feature type="signal peptide" evidence="14">
    <location>
        <begin position="1"/>
        <end position="21"/>
    </location>
</feature>
<keyword evidence="8" id="KW-0472">Membrane</keyword>
<dbReference type="Gene3D" id="2.70.98.110">
    <property type="entry name" value="Glycosyl hydrolase family 63, N-terminal domain"/>
    <property type="match status" value="1"/>
</dbReference>
<dbReference type="InterPro" id="IPR031335">
    <property type="entry name" value="Glyco_hydro_63_C"/>
</dbReference>
<evidence type="ECO:0000313" key="17">
    <source>
        <dbReference type="EMBL" id="ODV67616.1"/>
    </source>
</evidence>
<feature type="domain" description="Glycosyl hydrolase family 63 N-terminal" evidence="16">
    <location>
        <begin position="52"/>
        <end position="294"/>
    </location>
</feature>
<dbReference type="InterPro" id="IPR031631">
    <property type="entry name" value="Glyco_hydro_63N"/>
</dbReference>
<feature type="domain" description="Glycosyl hydrolase family 63 C-terminal" evidence="15">
    <location>
        <begin position="337"/>
        <end position="835"/>
    </location>
</feature>
<dbReference type="InterPro" id="IPR012341">
    <property type="entry name" value="6hp_glycosidase-like_sf"/>
</dbReference>
<dbReference type="GO" id="GO:0070880">
    <property type="term" value="P:fungal-type cell wall beta-glucan biosynthetic process"/>
    <property type="evidence" value="ECO:0007669"/>
    <property type="project" value="EnsemblFungi"/>
</dbReference>
<dbReference type="GO" id="GO:0006491">
    <property type="term" value="P:N-glycan processing"/>
    <property type="evidence" value="ECO:0007669"/>
    <property type="project" value="EnsemblFungi"/>
</dbReference>
<dbReference type="EC" id="3.2.1.106" evidence="11 12"/>
<evidence type="ECO:0000256" key="11">
    <source>
        <dbReference type="ARBA" id="ARBA00038888"/>
    </source>
</evidence>
<keyword evidence="3" id="KW-0812">Transmembrane</keyword>
<evidence type="ECO:0000256" key="4">
    <source>
        <dbReference type="ARBA" id="ARBA00022801"/>
    </source>
</evidence>
<keyword evidence="14" id="KW-0732">Signal</keyword>
<dbReference type="GO" id="GO:0006488">
    <property type="term" value="P:dolichol-linked oligosaccharide biosynthetic process"/>
    <property type="evidence" value="ECO:0007669"/>
    <property type="project" value="EnsemblFungi"/>
</dbReference>
<dbReference type="GO" id="GO:0004573">
    <property type="term" value="F:Glc3Man9GlcNAc2 oligosaccharide glucosidase activity"/>
    <property type="evidence" value="ECO:0007669"/>
    <property type="project" value="UniProtKB-UniRule"/>
</dbReference>
<evidence type="ECO:0000256" key="14">
    <source>
        <dbReference type="SAM" id="SignalP"/>
    </source>
</evidence>
<evidence type="ECO:0000256" key="13">
    <source>
        <dbReference type="RuleBase" id="RU369107"/>
    </source>
</evidence>
<organism evidence="17 18">
    <name type="scientific">Hyphopichia burtonii NRRL Y-1933</name>
    <dbReference type="NCBI Taxonomy" id="984485"/>
    <lineage>
        <taxon>Eukaryota</taxon>
        <taxon>Fungi</taxon>
        <taxon>Dikarya</taxon>
        <taxon>Ascomycota</taxon>
        <taxon>Saccharomycotina</taxon>
        <taxon>Pichiomycetes</taxon>
        <taxon>Debaryomycetaceae</taxon>
        <taxon>Hyphopichia</taxon>
    </lineage>
</organism>
<evidence type="ECO:0000256" key="7">
    <source>
        <dbReference type="ARBA" id="ARBA00022989"/>
    </source>
</evidence>
<sequence length="839" mass="96740">MRYGLLYLVVSLFVFVGLVNSDSIEFDVYSGEDQVEVDDSLSYKYDQLSNNSLLWGPYRTALYFGIRPRIPRSLLSGLMWFNADGYNTIGDFRHFYEQGDNMGKANWVQYDPRIGGRQVITDNDCHIDITIDFVKSNDGRSWGVKVKSTPHAGYENIKTSFVWYSGLEGKRDDVQDGQFEDPEAEVDISGAGYFRLDNEKDVKGHEGTVKFSGISDGLGLFELEINDGPKSNKHPVSKYLVDPELDPKKSHHYSLNVPDDNVWKAKDIFMTMLQDSIQDLLTKHGELDKFPPEQLFIMRDIQNFEGNLHYIQKMYQGSAEFDIIFNNALTPQDDKITFDNIKDKIKTTLSSFDSKFEKHFSPSKPFNKKKYNTFGKEIVSGLLGGLSYFYGDHLVDRETVFDEDSFESYELKGQTEGPYELFTFVPSRPFFPRGFYWDEGFHLLPLLEYDSDLVLEVVKSWFNLIDDEGWIAREQILGPELRSRVPEQFQVQSPEIVNPPTLMLVFSSLLEKSRAFQVDEPAKAKGGYGGMESFNQEDLGSIIMNNPEVLTNFTKQIYPKLKLHYDKFRSTQQGYVEEFDRGTNLEAYRWRGRTSTHSLASGLDDYPRALPADIAELNVDLLSWIGVMTRSIKLVAELVGYEDDYKQLAEIELNIIKNLNDLHWSEEHKTYCDLSVNEDDENVYVCHKGYISLFPFLTKLMPIEDVDKLEHLVDMILDPEELWTDFGLRSLSKSDKYYGTAENYWRSPIWININYLVLDSLQYYKAESSYKASKSLLDKLGKAYSQLRVNLVDNIFKQWQKTGFVWEQYDDTTGEAKGAKNFLGWTSTVALMMNMPEKI</sequence>
<keyword evidence="9 13" id="KW-0325">Glycoprotein</keyword>
<dbReference type="GeneID" id="30993180"/>
<dbReference type="Proteomes" id="UP000095085">
    <property type="component" value="Unassembled WGS sequence"/>
</dbReference>
<dbReference type="InterPro" id="IPR004888">
    <property type="entry name" value="Glycoside_hydrolase_63"/>
</dbReference>
<gene>
    <name evidence="17" type="ORF">HYPBUDRAFT_108407</name>
</gene>
<evidence type="ECO:0000313" key="18">
    <source>
        <dbReference type="Proteomes" id="UP000095085"/>
    </source>
</evidence>
<dbReference type="EMBL" id="KV454540">
    <property type="protein sequence ID" value="ODV67616.1"/>
    <property type="molecule type" value="Genomic_DNA"/>
</dbReference>
<comment type="pathway">
    <text evidence="13">Glycan metabolism; N-glycan degradation.</text>
</comment>
<evidence type="ECO:0000256" key="8">
    <source>
        <dbReference type="ARBA" id="ARBA00023136"/>
    </source>
</evidence>
<dbReference type="OrthoDB" id="410058at2759"/>
<dbReference type="AlphaFoldDB" id="A0A1E4RK51"/>
<evidence type="ECO:0000256" key="5">
    <source>
        <dbReference type="ARBA" id="ARBA00022824"/>
    </source>
</evidence>
<keyword evidence="18" id="KW-1185">Reference proteome</keyword>
<feature type="chain" id="PRO_5009162341" description="Mannosyl-oligosaccharide glucosidase" evidence="14">
    <location>
        <begin position="22"/>
        <end position="839"/>
    </location>
</feature>
<keyword evidence="6" id="KW-0735">Signal-anchor</keyword>
<dbReference type="InterPro" id="IPR038518">
    <property type="entry name" value="Glyco_hydro_63N_sf"/>
</dbReference>
<dbReference type="GO" id="GO:0098553">
    <property type="term" value="C:lumenal side of endoplasmic reticulum membrane"/>
    <property type="evidence" value="ECO:0007669"/>
    <property type="project" value="EnsemblFungi"/>
</dbReference>
<reference evidence="18" key="1">
    <citation type="submission" date="2016-05" db="EMBL/GenBank/DDBJ databases">
        <title>Comparative genomics of biotechnologically important yeasts.</title>
        <authorList>
            <consortium name="DOE Joint Genome Institute"/>
            <person name="Riley R."/>
            <person name="Haridas S."/>
            <person name="Wolfe K.H."/>
            <person name="Lopes M.R."/>
            <person name="Hittinger C.T."/>
            <person name="Goker M."/>
            <person name="Salamov A."/>
            <person name="Wisecaver J."/>
            <person name="Long T.M."/>
            <person name="Aerts A.L."/>
            <person name="Barry K."/>
            <person name="Choi C."/>
            <person name="Clum A."/>
            <person name="Coughlan A.Y."/>
            <person name="Deshpande S."/>
            <person name="Douglass A.P."/>
            <person name="Hanson S.J."/>
            <person name="Klenk H.-P."/>
            <person name="Labutti K."/>
            <person name="Lapidus A."/>
            <person name="Lindquist E."/>
            <person name="Lipzen A."/>
            <person name="Meier-Kolthoff J.P."/>
            <person name="Ohm R.A."/>
            <person name="Otillar R.P."/>
            <person name="Pangilinan J."/>
            <person name="Peng Y."/>
            <person name="Rokas A."/>
            <person name="Rosa C.A."/>
            <person name="Scheuner C."/>
            <person name="Sibirny A.A."/>
            <person name="Slot J.C."/>
            <person name="Stielow J.B."/>
            <person name="Sun H."/>
            <person name="Kurtzman C.P."/>
            <person name="Blackwell M."/>
            <person name="Grigoriev I.V."/>
            <person name="Jeffries T.W."/>
        </authorList>
    </citation>
    <scope>NUCLEOTIDE SEQUENCE [LARGE SCALE GENOMIC DNA]</scope>
    <source>
        <strain evidence="18">NRRL Y-1933</strain>
    </source>
</reference>
<protein>
    <recommendedName>
        <fullName evidence="11 12">Mannosyl-oligosaccharide glucosidase</fullName>
        <ecNumber evidence="11 12">3.2.1.106</ecNumber>
    </recommendedName>
    <alternativeName>
        <fullName evidence="13">Glucosidase I</fullName>
    </alternativeName>
</protein>
<keyword evidence="4 12" id="KW-0378">Hydrolase</keyword>
<dbReference type="InterPro" id="IPR008928">
    <property type="entry name" value="6-hairpin_glycosidase_sf"/>
</dbReference>
<evidence type="ECO:0000256" key="3">
    <source>
        <dbReference type="ARBA" id="ARBA00022692"/>
    </source>
</evidence>
<evidence type="ECO:0000256" key="1">
    <source>
        <dbReference type="ARBA" id="ARBA00004648"/>
    </source>
</evidence>
<dbReference type="RefSeq" id="XP_020076683.1">
    <property type="nucleotide sequence ID" value="XM_020218630.1"/>
</dbReference>
<evidence type="ECO:0000256" key="2">
    <source>
        <dbReference type="ARBA" id="ARBA00010833"/>
    </source>
</evidence>
<accession>A0A1E4RK51</accession>
<keyword evidence="10 12" id="KW-0326">Glycosidase</keyword>
<dbReference type="GO" id="GO:0009311">
    <property type="term" value="P:oligosaccharide metabolic process"/>
    <property type="evidence" value="ECO:0007669"/>
    <property type="project" value="UniProtKB-UniRule"/>
</dbReference>
<comment type="function">
    <text evidence="12">Cleaves the distal alpha 1,2-linked glucose residue from the Glc(3)Man(9)GlcNAc(2) oligosaccharide precursor.</text>
</comment>
<dbReference type="Pfam" id="PF03200">
    <property type="entry name" value="Glyco_hydro_63"/>
    <property type="match status" value="1"/>
</dbReference>